<organism evidence="1 2">
    <name type="scientific">Trichinella zimbabwensis</name>
    <dbReference type="NCBI Taxonomy" id="268475"/>
    <lineage>
        <taxon>Eukaryota</taxon>
        <taxon>Metazoa</taxon>
        <taxon>Ecdysozoa</taxon>
        <taxon>Nematoda</taxon>
        <taxon>Enoplea</taxon>
        <taxon>Dorylaimia</taxon>
        <taxon>Trichinellida</taxon>
        <taxon>Trichinellidae</taxon>
        <taxon>Trichinella</taxon>
    </lineage>
</organism>
<accession>A0A0V1DQG9</accession>
<dbReference type="OrthoDB" id="10523359at2759"/>
<dbReference type="Proteomes" id="UP000055024">
    <property type="component" value="Unassembled WGS sequence"/>
</dbReference>
<protein>
    <submittedName>
        <fullName evidence="1">Uncharacterized protein</fullName>
    </submittedName>
</protein>
<reference evidence="1 2" key="1">
    <citation type="submission" date="2015-01" db="EMBL/GenBank/DDBJ databases">
        <title>Evolution of Trichinella species and genotypes.</title>
        <authorList>
            <person name="Korhonen P.K."/>
            <person name="Edoardo P."/>
            <person name="Giuseppe L.R."/>
            <person name="Gasser R.B."/>
        </authorList>
    </citation>
    <scope>NUCLEOTIDE SEQUENCE [LARGE SCALE GENOMIC DNA]</scope>
    <source>
        <strain evidence="1">ISS1029</strain>
    </source>
</reference>
<sequence length="65" mass="7628">MKKPLPPPLFSVQFPVFKRVRAKCPKFWQSASAEFLNNAMIWKFLINLRQQSLGKTVYCGRVNRD</sequence>
<feature type="non-terminal residue" evidence="1">
    <location>
        <position position="65"/>
    </location>
</feature>
<gene>
    <name evidence="1" type="ORF">T11_885</name>
</gene>
<dbReference type="AlphaFoldDB" id="A0A0V1DQG9"/>
<evidence type="ECO:0000313" key="2">
    <source>
        <dbReference type="Proteomes" id="UP000055024"/>
    </source>
</evidence>
<proteinExistence type="predicted"/>
<comment type="caution">
    <text evidence="1">The sequence shown here is derived from an EMBL/GenBank/DDBJ whole genome shotgun (WGS) entry which is preliminary data.</text>
</comment>
<name>A0A0V1DQG9_9BILA</name>
<evidence type="ECO:0000313" key="1">
    <source>
        <dbReference type="EMBL" id="KRY63815.1"/>
    </source>
</evidence>
<dbReference type="EMBL" id="JYDP01008263">
    <property type="protein sequence ID" value="KRY63815.1"/>
    <property type="molecule type" value="Genomic_DNA"/>
</dbReference>
<keyword evidence="2" id="KW-1185">Reference proteome</keyword>